<dbReference type="EMBL" id="JAMYWD010000010">
    <property type="protein sequence ID" value="KAJ4958291.1"/>
    <property type="molecule type" value="Genomic_DNA"/>
</dbReference>
<organism evidence="1 2">
    <name type="scientific">Protea cynaroides</name>
    <dbReference type="NCBI Taxonomy" id="273540"/>
    <lineage>
        <taxon>Eukaryota</taxon>
        <taxon>Viridiplantae</taxon>
        <taxon>Streptophyta</taxon>
        <taxon>Embryophyta</taxon>
        <taxon>Tracheophyta</taxon>
        <taxon>Spermatophyta</taxon>
        <taxon>Magnoliopsida</taxon>
        <taxon>Proteales</taxon>
        <taxon>Proteaceae</taxon>
        <taxon>Protea</taxon>
    </lineage>
</organism>
<dbReference type="AlphaFoldDB" id="A0A9Q0K037"/>
<name>A0A9Q0K037_9MAGN</name>
<reference evidence="1" key="1">
    <citation type="journal article" date="2023" name="Plant J.">
        <title>The genome of the king protea, Protea cynaroides.</title>
        <authorList>
            <person name="Chang J."/>
            <person name="Duong T.A."/>
            <person name="Schoeman C."/>
            <person name="Ma X."/>
            <person name="Roodt D."/>
            <person name="Barker N."/>
            <person name="Li Z."/>
            <person name="Van de Peer Y."/>
            <person name="Mizrachi E."/>
        </authorList>
    </citation>
    <scope>NUCLEOTIDE SEQUENCE</scope>
    <source>
        <tissue evidence="1">Young leaves</tissue>
    </source>
</reference>
<proteinExistence type="predicted"/>
<evidence type="ECO:0000313" key="2">
    <source>
        <dbReference type="Proteomes" id="UP001141806"/>
    </source>
</evidence>
<keyword evidence="2" id="KW-1185">Reference proteome</keyword>
<dbReference type="Gene3D" id="3.80.10.10">
    <property type="entry name" value="Ribonuclease Inhibitor"/>
    <property type="match status" value="1"/>
</dbReference>
<dbReference type="OrthoDB" id="676979at2759"/>
<accession>A0A9Q0K037</accession>
<sequence>MKPHCKGHDGSSSSRQYFFTHLRTGRGKQKLTALGFFRLALYLSFSSCSVAVEEYLGIDLNWLSRFLAVLGVSKRGSEAFEKGLCGRGRGEILPDEIRHCHKLVELDLYNNALNGCIPSQLGELINAEALRSIQIIV</sequence>
<evidence type="ECO:0000313" key="1">
    <source>
        <dbReference type="EMBL" id="KAJ4958291.1"/>
    </source>
</evidence>
<gene>
    <name evidence="1" type="ORF">NE237_025402</name>
</gene>
<dbReference type="Proteomes" id="UP001141806">
    <property type="component" value="Unassembled WGS sequence"/>
</dbReference>
<dbReference type="InterPro" id="IPR032675">
    <property type="entry name" value="LRR_dom_sf"/>
</dbReference>
<comment type="caution">
    <text evidence="1">The sequence shown here is derived from an EMBL/GenBank/DDBJ whole genome shotgun (WGS) entry which is preliminary data.</text>
</comment>
<protein>
    <submittedName>
        <fullName evidence="1">Uncharacterized protein</fullName>
    </submittedName>
</protein>